<protein>
    <submittedName>
        <fullName evidence="2">Uncharacterized protein</fullName>
    </submittedName>
</protein>
<evidence type="ECO:0000313" key="3">
    <source>
        <dbReference type="Proteomes" id="UP000748752"/>
    </source>
</evidence>
<dbReference type="EMBL" id="NRRV01000026">
    <property type="protein sequence ID" value="MBK1631462.1"/>
    <property type="molecule type" value="Genomic_DNA"/>
</dbReference>
<sequence>MAIGITALAVGGSTILTNAATGGTNVLGNSTSQDFDAFGGEAVTVDNSASTGSRRPLRVAVPSAFVLPPSGMTQSPLQHATSVPHERRARSLRHVSGP</sequence>
<proteinExistence type="predicted"/>
<evidence type="ECO:0000313" key="2">
    <source>
        <dbReference type="EMBL" id="MBK1631462.1"/>
    </source>
</evidence>
<accession>A0ABS1CHR8</accession>
<feature type="compositionally biased region" description="Basic residues" evidence="1">
    <location>
        <begin position="87"/>
        <end position="98"/>
    </location>
</feature>
<gene>
    <name evidence="2" type="ORF">CKO31_12060</name>
</gene>
<feature type="compositionally biased region" description="Polar residues" evidence="1">
    <location>
        <begin position="71"/>
        <end position="81"/>
    </location>
</feature>
<keyword evidence="3" id="KW-1185">Reference proteome</keyword>
<dbReference type="Proteomes" id="UP000748752">
    <property type="component" value="Unassembled WGS sequence"/>
</dbReference>
<reference evidence="2 3" key="1">
    <citation type="journal article" date="2020" name="Microorganisms">
        <title>Osmotic Adaptation and Compatible Solute Biosynthesis of Phototrophic Bacteria as Revealed from Genome Analyses.</title>
        <authorList>
            <person name="Imhoff J.F."/>
            <person name="Rahn T."/>
            <person name="Kunzel S."/>
            <person name="Keller A."/>
            <person name="Neulinger S.C."/>
        </authorList>
    </citation>
    <scope>NUCLEOTIDE SEQUENCE [LARGE SCALE GENOMIC DNA]</scope>
    <source>
        <strain evidence="2 3">DSM 6210</strain>
    </source>
</reference>
<comment type="caution">
    <text evidence="2">The sequence shown here is derived from an EMBL/GenBank/DDBJ whole genome shotgun (WGS) entry which is preliminary data.</text>
</comment>
<evidence type="ECO:0000256" key="1">
    <source>
        <dbReference type="SAM" id="MobiDB-lite"/>
    </source>
</evidence>
<dbReference type="RefSeq" id="WP_200237728.1">
    <property type="nucleotide sequence ID" value="NZ_NRRV01000026.1"/>
</dbReference>
<organism evidence="2 3">
    <name type="scientific">Thiohalocapsa halophila</name>
    <dbReference type="NCBI Taxonomy" id="69359"/>
    <lineage>
        <taxon>Bacteria</taxon>
        <taxon>Pseudomonadati</taxon>
        <taxon>Pseudomonadota</taxon>
        <taxon>Gammaproteobacteria</taxon>
        <taxon>Chromatiales</taxon>
        <taxon>Chromatiaceae</taxon>
        <taxon>Thiohalocapsa</taxon>
    </lineage>
</organism>
<feature type="region of interest" description="Disordered" evidence="1">
    <location>
        <begin position="68"/>
        <end position="98"/>
    </location>
</feature>
<name>A0ABS1CHR8_9GAMM</name>